<organism evidence="5 6">
    <name type="scientific">Dactylosporangium cerinum</name>
    <dbReference type="NCBI Taxonomy" id="1434730"/>
    <lineage>
        <taxon>Bacteria</taxon>
        <taxon>Bacillati</taxon>
        <taxon>Actinomycetota</taxon>
        <taxon>Actinomycetes</taxon>
        <taxon>Micromonosporales</taxon>
        <taxon>Micromonosporaceae</taxon>
        <taxon>Dactylosporangium</taxon>
    </lineage>
</organism>
<reference evidence="6" key="1">
    <citation type="journal article" date="2019" name="Int. J. Syst. Evol. Microbiol.">
        <title>The Global Catalogue of Microorganisms (GCM) 10K type strain sequencing project: providing services to taxonomists for standard genome sequencing and annotation.</title>
        <authorList>
            <consortium name="The Broad Institute Genomics Platform"/>
            <consortium name="The Broad Institute Genome Sequencing Center for Infectious Disease"/>
            <person name="Wu L."/>
            <person name="Ma J."/>
        </authorList>
    </citation>
    <scope>NUCLEOTIDE SEQUENCE [LARGE SCALE GENOMIC DNA]</scope>
    <source>
        <strain evidence="6">CGMCC 4.7152</strain>
    </source>
</reference>
<evidence type="ECO:0000256" key="3">
    <source>
        <dbReference type="ARBA" id="ARBA00023163"/>
    </source>
</evidence>
<evidence type="ECO:0000313" key="5">
    <source>
        <dbReference type="EMBL" id="MFC5006011.1"/>
    </source>
</evidence>
<dbReference type="Gene3D" id="1.20.120.530">
    <property type="entry name" value="GntR ligand-binding domain-like"/>
    <property type="match status" value="1"/>
</dbReference>
<proteinExistence type="predicted"/>
<comment type="caution">
    <text evidence="5">The sequence shown here is derived from an EMBL/GenBank/DDBJ whole genome shotgun (WGS) entry which is preliminary data.</text>
</comment>
<dbReference type="Pfam" id="PF07729">
    <property type="entry name" value="FCD"/>
    <property type="match status" value="1"/>
</dbReference>
<feature type="domain" description="GntR C-terminal" evidence="4">
    <location>
        <begin position="1"/>
        <end position="71"/>
    </location>
</feature>
<evidence type="ECO:0000256" key="1">
    <source>
        <dbReference type="ARBA" id="ARBA00023015"/>
    </source>
</evidence>
<name>A0ABV9WB98_9ACTN</name>
<dbReference type="Proteomes" id="UP001595912">
    <property type="component" value="Unassembled WGS sequence"/>
</dbReference>
<dbReference type="InterPro" id="IPR008920">
    <property type="entry name" value="TF_FadR/GntR_C"/>
</dbReference>
<accession>A0ABV9WB98</accession>
<keyword evidence="3" id="KW-0804">Transcription</keyword>
<dbReference type="EMBL" id="JBHSIU010000087">
    <property type="protein sequence ID" value="MFC5006011.1"/>
    <property type="molecule type" value="Genomic_DNA"/>
</dbReference>
<evidence type="ECO:0000313" key="6">
    <source>
        <dbReference type="Proteomes" id="UP001595912"/>
    </source>
</evidence>
<keyword evidence="1" id="KW-0805">Transcription regulation</keyword>
<protein>
    <submittedName>
        <fullName evidence="5">FCD domain-containing protein</fullName>
    </submittedName>
</protein>
<sequence length="87" mass="9998">MRFHDTLLAASGNKIFAQLSHAVESALRGRQQTNLFPDEVPRVQVDAHLTIVECMERGDPAAVEQAARDQLRVTREEIEERSRRWRS</sequence>
<keyword evidence="2" id="KW-0238">DNA-binding</keyword>
<keyword evidence="6" id="KW-1185">Reference proteome</keyword>
<evidence type="ECO:0000259" key="4">
    <source>
        <dbReference type="Pfam" id="PF07729"/>
    </source>
</evidence>
<gene>
    <name evidence="5" type="ORF">ACFPIJ_50340</name>
</gene>
<evidence type="ECO:0000256" key="2">
    <source>
        <dbReference type="ARBA" id="ARBA00023125"/>
    </source>
</evidence>
<dbReference type="SUPFAM" id="SSF48008">
    <property type="entry name" value="GntR ligand-binding domain-like"/>
    <property type="match status" value="1"/>
</dbReference>
<dbReference type="InterPro" id="IPR011711">
    <property type="entry name" value="GntR_C"/>
</dbReference>
<dbReference type="RefSeq" id="WP_380126599.1">
    <property type="nucleotide sequence ID" value="NZ_JBHSIU010000087.1"/>
</dbReference>